<reference evidence="1 2" key="1">
    <citation type="submission" date="2017-12" db="EMBL/GenBank/DDBJ databases">
        <title>Genomic analysis of a novel phage Ec_L1 lytic to Enterobacter cloacae.</title>
        <authorList>
            <person name="Li Z."/>
            <person name="Ren H."/>
            <person name="Xu Y."/>
        </authorList>
    </citation>
    <scope>NUCLEOTIDE SEQUENCE [LARGE SCALE GENOMIC DNA]</scope>
</reference>
<protein>
    <submittedName>
        <fullName evidence="1">Uncharacterized protein</fullName>
    </submittedName>
</protein>
<dbReference type="OrthoDB" id="29347at10239"/>
<dbReference type="Proteomes" id="UP000241856">
    <property type="component" value="Segment"/>
</dbReference>
<accession>A0A2P0W9U8</accession>
<keyword evidence="2" id="KW-1185">Reference proteome</keyword>
<evidence type="ECO:0000313" key="2">
    <source>
        <dbReference type="Proteomes" id="UP000241856"/>
    </source>
</evidence>
<dbReference type="EMBL" id="MG732930">
    <property type="protein sequence ID" value="AUV57136.1"/>
    <property type="molecule type" value="Genomic_DNA"/>
</dbReference>
<name>A0A2P0W9U8_9CAUD</name>
<evidence type="ECO:0000313" key="1">
    <source>
        <dbReference type="EMBL" id="AUV57136.1"/>
    </source>
</evidence>
<sequence length="108" mass="12039">MKAGDRVLIEINGESHHCDVIASELKSVIILVNEEGEQVAKIQQFWRKTEPVLGENPKHVPTLKNGKVRRVCCAKGCGVVYEARKSDLDRGWGLCCSKSCAAAYRRQK</sequence>
<organism evidence="1 2">
    <name type="scientific">Enterobacter phage Ec_L1</name>
    <dbReference type="NCBI Taxonomy" id="2070180"/>
    <lineage>
        <taxon>Viruses</taxon>
        <taxon>Duplodnaviria</taxon>
        <taxon>Heunggongvirae</taxon>
        <taxon>Uroviricota</taxon>
        <taxon>Caudoviricetes</taxon>
        <taxon>Drexlerviridae</taxon>
        <taxon>Eclunavirus</taxon>
        <taxon>Eclunavirus EcL1</taxon>
    </lineage>
</organism>
<gene>
    <name evidence="1" type="ORF">Ec22</name>
</gene>
<proteinExistence type="predicted"/>